<protein>
    <submittedName>
        <fullName evidence="1">Kinase-associated protein phosphatase</fullName>
    </submittedName>
</protein>
<keyword evidence="1" id="KW-0418">Kinase</keyword>
<sequence length="69" mass="7654">MKPPKFYLVDDLKKPLLNKRKLTSTKPKAEPQDSEMSLAALKLEVDISSQSECLVPFGVGMTSDPMSSR</sequence>
<dbReference type="EMBL" id="AWUE01014897">
    <property type="protein sequence ID" value="OMP00875.1"/>
    <property type="molecule type" value="Genomic_DNA"/>
</dbReference>
<name>A0A1R3K1A8_9ROSI</name>
<keyword evidence="2" id="KW-1185">Reference proteome</keyword>
<reference evidence="2" key="1">
    <citation type="submission" date="2013-09" db="EMBL/GenBank/DDBJ databases">
        <title>Corchorus olitorius genome sequencing.</title>
        <authorList>
            <person name="Alam M."/>
            <person name="Haque M.S."/>
            <person name="Islam M.S."/>
            <person name="Emdad E.M."/>
            <person name="Islam M.M."/>
            <person name="Ahmed B."/>
            <person name="Halim A."/>
            <person name="Hossen Q.M.M."/>
            <person name="Hossain M.Z."/>
            <person name="Ahmed R."/>
            <person name="Khan M.M."/>
            <person name="Islam R."/>
            <person name="Rashid M.M."/>
            <person name="Khan S.A."/>
            <person name="Rahman M.S."/>
            <person name="Alam M."/>
            <person name="Yahiya A.S."/>
            <person name="Khan M.S."/>
            <person name="Azam M.S."/>
            <person name="Haque T."/>
            <person name="Lashkar M.Z.H."/>
            <person name="Akhand A.I."/>
            <person name="Morshed G."/>
            <person name="Roy S."/>
            <person name="Uddin K.S."/>
            <person name="Rabeya T."/>
            <person name="Hossain A.S."/>
            <person name="Chowdhury A."/>
            <person name="Snigdha A.R."/>
            <person name="Mortoza M.S."/>
            <person name="Matin S.A."/>
            <person name="Hoque S.M.E."/>
            <person name="Islam M.K."/>
            <person name="Roy D.K."/>
            <person name="Haider R."/>
            <person name="Moosa M.M."/>
            <person name="Elias S.M."/>
            <person name="Hasan A.M."/>
            <person name="Jahan S."/>
            <person name="Shafiuddin M."/>
            <person name="Mahmood N."/>
            <person name="Shommy N.S."/>
        </authorList>
    </citation>
    <scope>NUCLEOTIDE SEQUENCE [LARGE SCALE GENOMIC DNA]</scope>
    <source>
        <strain evidence="2">cv. O-4</strain>
    </source>
</reference>
<comment type="caution">
    <text evidence="1">The sequence shown here is derived from an EMBL/GenBank/DDBJ whole genome shotgun (WGS) entry which is preliminary data.</text>
</comment>
<dbReference type="Proteomes" id="UP000187203">
    <property type="component" value="Unassembled WGS sequence"/>
</dbReference>
<evidence type="ECO:0000313" key="2">
    <source>
        <dbReference type="Proteomes" id="UP000187203"/>
    </source>
</evidence>
<accession>A0A1R3K1A8</accession>
<evidence type="ECO:0000313" key="1">
    <source>
        <dbReference type="EMBL" id="OMP00875.1"/>
    </source>
</evidence>
<gene>
    <name evidence="1" type="ORF">COLO4_12292</name>
</gene>
<organism evidence="1 2">
    <name type="scientific">Corchorus olitorius</name>
    <dbReference type="NCBI Taxonomy" id="93759"/>
    <lineage>
        <taxon>Eukaryota</taxon>
        <taxon>Viridiplantae</taxon>
        <taxon>Streptophyta</taxon>
        <taxon>Embryophyta</taxon>
        <taxon>Tracheophyta</taxon>
        <taxon>Spermatophyta</taxon>
        <taxon>Magnoliopsida</taxon>
        <taxon>eudicotyledons</taxon>
        <taxon>Gunneridae</taxon>
        <taxon>Pentapetalae</taxon>
        <taxon>rosids</taxon>
        <taxon>malvids</taxon>
        <taxon>Malvales</taxon>
        <taxon>Malvaceae</taxon>
        <taxon>Grewioideae</taxon>
        <taxon>Apeibeae</taxon>
        <taxon>Corchorus</taxon>
    </lineage>
</organism>
<dbReference type="AlphaFoldDB" id="A0A1R3K1A8"/>
<dbReference type="GO" id="GO:0016301">
    <property type="term" value="F:kinase activity"/>
    <property type="evidence" value="ECO:0007669"/>
    <property type="project" value="UniProtKB-KW"/>
</dbReference>
<keyword evidence="1" id="KW-0808">Transferase</keyword>
<proteinExistence type="predicted"/>